<gene>
    <name evidence="1" type="ORF">H9729_07295</name>
</gene>
<dbReference type="Proteomes" id="UP000886750">
    <property type="component" value="Unassembled WGS sequence"/>
</dbReference>
<sequence length="56" mass="6079">MAIPFGADAATALCGVNTGAARLSAQQATINIFNQYYSKKIAKGKDFYLLKIYFSL</sequence>
<name>A0A9D1ZVZ0_9FIRM</name>
<organism evidence="1 2">
    <name type="scientific">Candidatus Borkfalkia excrementigallinarum</name>
    <dbReference type="NCBI Taxonomy" id="2838506"/>
    <lineage>
        <taxon>Bacteria</taxon>
        <taxon>Bacillati</taxon>
        <taxon>Bacillota</taxon>
        <taxon>Clostridia</taxon>
        <taxon>Christensenellales</taxon>
        <taxon>Christensenellaceae</taxon>
        <taxon>Candidatus Borkfalkia</taxon>
    </lineage>
</organism>
<evidence type="ECO:0000313" key="2">
    <source>
        <dbReference type="Proteomes" id="UP000886750"/>
    </source>
</evidence>
<evidence type="ECO:0000313" key="1">
    <source>
        <dbReference type="EMBL" id="HIY97477.1"/>
    </source>
</evidence>
<accession>A0A9D1ZVZ0</accession>
<reference evidence="1" key="2">
    <citation type="submission" date="2021-04" db="EMBL/GenBank/DDBJ databases">
        <authorList>
            <person name="Gilroy R."/>
        </authorList>
    </citation>
    <scope>NUCLEOTIDE SEQUENCE</scope>
    <source>
        <strain evidence="1">1345</strain>
    </source>
</reference>
<reference evidence="1" key="1">
    <citation type="journal article" date="2021" name="PeerJ">
        <title>Extensive microbial diversity within the chicken gut microbiome revealed by metagenomics and culture.</title>
        <authorList>
            <person name="Gilroy R."/>
            <person name="Ravi A."/>
            <person name="Getino M."/>
            <person name="Pursley I."/>
            <person name="Horton D.L."/>
            <person name="Alikhan N.F."/>
            <person name="Baker D."/>
            <person name="Gharbi K."/>
            <person name="Hall N."/>
            <person name="Watson M."/>
            <person name="Adriaenssens E.M."/>
            <person name="Foster-Nyarko E."/>
            <person name="Jarju S."/>
            <person name="Secka A."/>
            <person name="Antonio M."/>
            <person name="Oren A."/>
            <person name="Chaudhuri R.R."/>
            <person name="La Ragione R."/>
            <person name="Hildebrand F."/>
            <person name="Pallen M.J."/>
        </authorList>
    </citation>
    <scope>NUCLEOTIDE SEQUENCE</scope>
    <source>
        <strain evidence="1">1345</strain>
    </source>
</reference>
<dbReference type="AlphaFoldDB" id="A0A9D1ZVZ0"/>
<proteinExistence type="predicted"/>
<comment type="caution">
    <text evidence="1">The sequence shown here is derived from an EMBL/GenBank/DDBJ whole genome shotgun (WGS) entry which is preliminary data.</text>
</comment>
<dbReference type="EMBL" id="DXCQ01000066">
    <property type="protein sequence ID" value="HIY97477.1"/>
    <property type="molecule type" value="Genomic_DNA"/>
</dbReference>
<protein>
    <submittedName>
        <fullName evidence="1">Uncharacterized protein</fullName>
    </submittedName>
</protein>